<dbReference type="OrthoDB" id="9800940at2"/>
<evidence type="ECO:0000256" key="8">
    <source>
        <dbReference type="HAMAP-Rule" id="MF_01818"/>
    </source>
</evidence>
<comment type="cofactor">
    <cofactor evidence="8">
        <name>Zn(2+)</name>
        <dbReference type="ChEBI" id="CHEBI:29105"/>
    </cofactor>
    <text evidence="8">Binds 2 Zn(2+) ions.</text>
</comment>
<evidence type="ECO:0000256" key="4">
    <source>
        <dbReference type="ARBA" id="ARBA00022723"/>
    </source>
</evidence>
<evidence type="ECO:0000313" key="9">
    <source>
        <dbReference type="EMBL" id="RBP64425.1"/>
    </source>
</evidence>
<evidence type="ECO:0000313" key="10">
    <source>
        <dbReference type="Proteomes" id="UP000253490"/>
    </source>
</evidence>
<feature type="binding site" evidence="8">
    <location>
        <position position="61"/>
    </location>
    <ligand>
        <name>Zn(2+)</name>
        <dbReference type="ChEBI" id="CHEBI:29105"/>
        <label>1</label>
        <note>catalytic</note>
    </ligand>
</feature>
<name>A0A366I8X9_9FIRM</name>
<organism evidence="9 10">
    <name type="scientific">Alkalibaculum bacchi</name>
    <dbReference type="NCBI Taxonomy" id="645887"/>
    <lineage>
        <taxon>Bacteria</taxon>
        <taxon>Bacillati</taxon>
        <taxon>Bacillota</taxon>
        <taxon>Clostridia</taxon>
        <taxon>Eubacteriales</taxon>
        <taxon>Eubacteriaceae</taxon>
        <taxon>Alkalibaculum</taxon>
    </lineage>
</organism>
<protein>
    <recommendedName>
        <fullName evidence="8">Ribonuclease Z</fullName>
        <shortName evidence="8">RNase Z</shortName>
        <ecNumber evidence="8">3.1.26.11</ecNumber>
    </recommendedName>
    <alternativeName>
        <fullName evidence="8">tRNA 3 endonuclease</fullName>
    </alternativeName>
    <alternativeName>
        <fullName evidence="8">tRNase Z</fullName>
    </alternativeName>
</protein>
<keyword evidence="10" id="KW-1185">Reference proteome</keyword>
<dbReference type="PANTHER" id="PTHR46018">
    <property type="entry name" value="ZINC PHOSPHODIESTERASE ELAC PROTEIN 1"/>
    <property type="match status" value="1"/>
</dbReference>
<dbReference type="HAMAP" id="MF_01818">
    <property type="entry name" value="RNase_Z_BN"/>
    <property type="match status" value="1"/>
</dbReference>
<dbReference type="Proteomes" id="UP000253490">
    <property type="component" value="Unassembled WGS sequence"/>
</dbReference>
<dbReference type="NCBIfam" id="TIGR02651">
    <property type="entry name" value="RNase_Z"/>
    <property type="match status" value="1"/>
</dbReference>
<dbReference type="Gene3D" id="3.60.15.10">
    <property type="entry name" value="Ribonuclease Z/Hydroxyacylglutathione hydrolase-like"/>
    <property type="match status" value="1"/>
</dbReference>
<comment type="caution">
    <text evidence="9">The sequence shown here is derived from an EMBL/GenBank/DDBJ whole genome shotgun (WGS) entry which is preliminary data.</text>
</comment>
<gene>
    <name evidence="8" type="primary">rnz</name>
    <name evidence="9" type="ORF">DES36_10840</name>
</gene>
<evidence type="ECO:0000256" key="7">
    <source>
        <dbReference type="ARBA" id="ARBA00022833"/>
    </source>
</evidence>
<keyword evidence="7 8" id="KW-0862">Zinc</keyword>
<accession>A0A366I8X9</accession>
<comment type="subunit">
    <text evidence="1 8">Homodimer.</text>
</comment>
<feature type="binding site" evidence="8">
    <location>
        <position position="280"/>
    </location>
    <ligand>
        <name>Zn(2+)</name>
        <dbReference type="ChEBI" id="CHEBI:29105"/>
        <label>2</label>
        <note>catalytic</note>
    </ligand>
</feature>
<keyword evidence="5 8" id="KW-0255">Endonuclease</keyword>
<dbReference type="NCBIfam" id="NF000801">
    <property type="entry name" value="PRK00055.1-3"/>
    <property type="match status" value="1"/>
</dbReference>
<keyword evidence="3 8" id="KW-0540">Nuclease</keyword>
<evidence type="ECO:0000256" key="5">
    <source>
        <dbReference type="ARBA" id="ARBA00022759"/>
    </source>
</evidence>
<keyword evidence="4 8" id="KW-0479">Metal-binding</keyword>
<comment type="similarity">
    <text evidence="8">Belongs to the RNase Z family.</text>
</comment>
<keyword evidence="2 8" id="KW-0819">tRNA processing</keyword>
<dbReference type="InterPro" id="IPR013471">
    <property type="entry name" value="RNase_Z/BN"/>
</dbReference>
<dbReference type="InterPro" id="IPR036866">
    <property type="entry name" value="RibonucZ/Hydroxyglut_hydro"/>
</dbReference>
<comment type="function">
    <text evidence="8">Zinc phosphodiesterase, which displays some tRNA 3'-processing endonuclease activity. Probably involved in tRNA maturation, by removing a 3'-trailer from precursor tRNA.</text>
</comment>
<feature type="binding site" evidence="8">
    <location>
        <position position="66"/>
    </location>
    <ligand>
        <name>Zn(2+)</name>
        <dbReference type="ChEBI" id="CHEBI:29105"/>
        <label>2</label>
        <note>catalytic</note>
    </ligand>
</feature>
<dbReference type="CDD" id="cd07717">
    <property type="entry name" value="RNaseZ_ZiPD-like_MBL-fold"/>
    <property type="match status" value="1"/>
</dbReference>
<feature type="binding site" evidence="8">
    <location>
        <position position="153"/>
    </location>
    <ligand>
        <name>Zn(2+)</name>
        <dbReference type="ChEBI" id="CHEBI:29105"/>
        <label>1</label>
        <note>catalytic</note>
    </ligand>
</feature>
<feature type="binding site" evidence="8">
    <location>
        <position position="63"/>
    </location>
    <ligand>
        <name>Zn(2+)</name>
        <dbReference type="ChEBI" id="CHEBI:29105"/>
        <label>1</label>
        <note>catalytic</note>
    </ligand>
</feature>
<keyword evidence="6 8" id="KW-0378">Hydrolase</keyword>
<feature type="binding site" evidence="8">
    <location>
        <position position="65"/>
    </location>
    <ligand>
        <name>Zn(2+)</name>
        <dbReference type="ChEBI" id="CHEBI:29105"/>
        <label>2</label>
        <note>catalytic</note>
    </ligand>
</feature>
<dbReference type="AlphaFoldDB" id="A0A366I8X9"/>
<dbReference type="PANTHER" id="PTHR46018:SF2">
    <property type="entry name" value="ZINC PHOSPHODIESTERASE ELAC PROTEIN 1"/>
    <property type="match status" value="1"/>
</dbReference>
<feature type="active site" description="Proton acceptor" evidence="8">
    <location>
        <position position="65"/>
    </location>
</feature>
<feature type="binding site" evidence="8">
    <location>
        <position position="221"/>
    </location>
    <ligand>
        <name>Zn(2+)</name>
        <dbReference type="ChEBI" id="CHEBI:29105"/>
        <label>1</label>
        <note>catalytic</note>
    </ligand>
</feature>
<evidence type="ECO:0000256" key="1">
    <source>
        <dbReference type="ARBA" id="ARBA00011738"/>
    </source>
</evidence>
<dbReference type="EC" id="3.1.26.11" evidence="8"/>
<dbReference type="GO" id="GO:0042781">
    <property type="term" value="F:3'-tRNA processing endoribonuclease activity"/>
    <property type="evidence" value="ECO:0007669"/>
    <property type="project" value="UniProtKB-UniRule"/>
</dbReference>
<dbReference type="SUPFAM" id="SSF56281">
    <property type="entry name" value="Metallo-hydrolase/oxidoreductase"/>
    <property type="match status" value="1"/>
</dbReference>
<evidence type="ECO:0000256" key="6">
    <source>
        <dbReference type="ARBA" id="ARBA00022801"/>
    </source>
</evidence>
<reference evidence="9 10" key="1">
    <citation type="submission" date="2018-06" db="EMBL/GenBank/DDBJ databases">
        <title>Genomic Encyclopedia of Type Strains, Phase IV (KMG-IV): sequencing the most valuable type-strain genomes for metagenomic binning, comparative biology and taxonomic classification.</title>
        <authorList>
            <person name="Goeker M."/>
        </authorList>
    </citation>
    <scope>NUCLEOTIDE SEQUENCE [LARGE SCALE GENOMIC DNA]</scope>
    <source>
        <strain evidence="9 10">DSM 22112</strain>
    </source>
</reference>
<comment type="catalytic activity">
    <reaction evidence="8">
        <text>Endonucleolytic cleavage of RNA, removing extra 3' nucleotides from tRNA precursor, generating 3' termini of tRNAs. A 3'-hydroxy group is left at the tRNA terminus and a 5'-phosphoryl group is left at the trailer molecule.</text>
        <dbReference type="EC" id="3.1.26.11"/>
    </reaction>
</comment>
<evidence type="ECO:0000256" key="3">
    <source>
        <dbReference type="ARBA" id="ARBA00022722"/>
    </source>
</evidence>
<dbReference type="EMBL" id="QNRX01000008">
    <property type="protein sequence ID" value="RBP64425.1"/>
    <property type="molecule type" value="Genomic_DNA"/>
</dbReference>
<feature type="binding site" evidence="8">
    <location>
        <position position="221"/>
    </location>
    <ligand>
        <name>Zn(2+)</name>
        <dbReference type="ChEBI" id="CHEBI:29105"/>
        <label>2</label>
        <note>catalytic</note>
    </ligand>
</feature>
<dbReference type="RefSeq" id="WP_113920575.1">
    <property type="nucleotide sequence ID" value="NZ_QNRX01000008.1"/>
</dbReference>
<dbReference type="GO" id="GO:0008270">
    <property type="term" value="F:zinc ion binding"/>
    <property type="evidence" value="ECO:0007669"/>
    <property type="project" value="UniProtKB-UniRule"/>
</dbReference>
<evidence type="ECO:0000256" key="2">
    <source>
        <dbReference type="ARBA" id="ARBA00022694"/>
    </source>
</evidence>
<dbReference type="Pfam" id="PF23023">
    <property type="entry name" value="Anti-Pycsar_Apyc1"/>
    <property type="match status" value="1"/>
</dbReference>
<sequence>MITLKILGCGGGMPMINRFLSSTLIHYQGKKILLDCGEGTQVAMRNNKTGFKNIDIICITHLHGDHIFGLPGLLSTMGNSGRTLPVTIIGCIGIRDAVKGLLSTIAYLPFELIIIENPKNPLSITHSSHRLVVEEYSIVNEAEIILNILELDHSSSCMGFRFDIIRKAQFNPEKAIALNIPKQFWSTLQKGQTVSYDNKVYEPNMVLENKRKGLKISYITDTRPIEAISDFIKGSTLFICEGTYGDDADLKKAIKNKHMTFSEAAGLAKSGEVKELLLTHFSTAIENAEIYKSFADDVFENTVIAYDGFVKKLSYKH</sequence>
<proteinExistence type="inferred from homology"/>